<reference evidence="9 10" key="1">
    <citation type="submission" date="2021-06" db="EMBL/GenBank/DDBJ databases">
        <title>Caerostris darwini draft genome.</title>
        <authorList>
            <person name="Kono N."/>
            <person name="Arakawa K."/>
        </authorList>
    </citation>
    <scope>NUCLEOTIDE SEQUENCE [LARGE SCALE GENOMIC DNA]</scope>
</reference>
<sequence>MNKKNGLMHESEAETDKSPSPYEMENSNGSVDSGYNCNVCLVKCKDKRSFLGHLEIDHNIVGSSALQMCFDAYSDTVENGEYNFFSPGRQKIGGSSFCQICNKELCNKYFMKIHMMKMHGIDVDKVQQDRWPTAPGEGVYCDICQKFLCSKYFLKVHKQNVHHILDDSTKLFVVGSPSYNSNMSTRMPGTEIALRESHPRNQYSTNSKSPLKPKSKPVLVKLESDNATVKQVIKMLVAVVVLFIMCWAPILITNLLTSFDVLDRLNYGYLKPMRTAFHLMSYFNSCINPCIYGFLSANFRNSFKAALVTCLCGKRQRIRERGLSRTGTTSLSYARSTFVT</sequence>
<keyword evidence="4 7" id="KW-1133">Transmembrane helix</keyword>
<comment type="caution">
    <text evidence="9">The sequence shown here is derived from an EMBL/GenBank/DDBJ whole genome shotgun (WGS) entry which is preliminary data.</text>
</comment>
<dbReference type="PANTHER" id="PTHR21190">
    <property type="entry name" value="GH10077P"/>
    <property type="match status" value="1"/>
</dbReference>
<comment type="subcellular location">
    <subcellularLocation>
        <location evidence="1">Membrane</location>
    </subcellularLocation>
</comment>
<organism evidence="9 10">
    <name type="scientific">Caerostris darwini</name>
    <dbReference type="NCBI Taxonomy" id="1538125"/>
    <lineage>
        <taxon>Eukaryota</taxon>
        <taxon>Metazoa</taxon>
        <taxon>Ecdysozoa</taxon>
        <taxon>Arthropoda</taxon>
        <taxon>Chelicerata</taxon>
        <taxon>Arachnida</taxon>
        <taxon>Araneae</taxon>
        <taxon>Araneomorphae</taxon>
        <taxon>Entelegynae</taxon>
        <taxon>Araneoidea</taxon>
        <taxon>Araneidae</taxon>
        <taxon>Caerostris</taxon>
    </lineage>
</organism>
<evidence type="ECO:0000256" key="2">
    <source>
        <dbReference type="ARBA" id="ARBA00010663"/>
    </source>
</evidence>
<dbReference type="Gene3D" id="1.20.1070.10">
    <property type="entry name" value="Rhodopsin 7-helix transmembrane proteins"/>
    <property type="match status" value="1"/>
</dbReference>
<feature type="region of interest" description="Disordered" evidence="6">
    <location>
        <begin position="1"/>
        <end position="27"/>
    </location>
</feature>
<dbReference type="Pfam" id="PF00001">
    <property type="entry name" value="7tm_1"/>
    <property type="match status" value="1"/>
</dbReference>
<comment type="similarity">
    <text evidence="2">Belongs to the G-protein coupled receptor 1 family.</text>
</comment>
<name>A0AAV4S3H7_9ARAC</name>
<gene>
    <name evidence="9" type="primary">AVEN_99761_1</name>
    <name evidence="9" type="ORF">CDAR_504411</name>
</gene>
<evidence type="ECO:0000256" key="5">
    <source>
        <dbReference type="ARBA" id="ARBA00023136"/>
    </source>
</evidence>
<dbReference type="PROSITE" id="PS50262">
    <property type="entry name" value="G_PROTEIN_RECEP_F1_2"/>
    <property type="match status" value="1"/>
</dbReference>
<dbReference type="Proteomes" id="UP001054837">
    <property type="component" value="Unassembled WGS sequence"/>
</dbReference>
<dbReference type="EMBL" id="BPLQ01007013">
    <property type="protein sequence ID" value="GIY27080.1"/>
    <property type="molecule type" value="Genomic_DNA"/>
</dbReference>
<evidence type="ECO:0000313" key="10">
    <source>
        <dbReference type="Proteomes" id="UP001054837"/>
    </source>
</evidence>
<keyword evidence="10" id="KW-1185">Reference proteome</keyword>
<dbReference type="InterPro" id="IPR017452">
    <property type="entry name" value="GPCR_Rhodpsn_7TM"/>
</dbReference>
<evidence type="ECO:0000256" key="7">
    <source>
        <dbReference type="SAM" id="Phobius"/>
    </source>
</evidence>
<feature type="transmembrane region" description="Helical" evidence="7">
    <location>
        <begin position="235"/>
        <end position="256"/>
    </location>
</feature>
<dbReference type="InterPro" id="IPR000276">
    <property type="entry name" value="GPCR_Rhodpsn"/>
</dbReference>
<dbReference type="SMART" id="SM00355">
    <property type="entry name" value="ZnF_C2H2"/>
    <property type="match status" value="3"/>
</dbReference>
<dbReference type="GO" id="GO:0004930">
    <property type="term" value="F:G protein-coupled receptor activity"/>
    <property type="evidence" value="ECO:0007669"/>
    <property type="project" value="InterPro"/>
</dbReference>
<dbReference type="InterPro" id="IPR013087">
    <property type="entry name" value="Znf_C2H2_type"/>
</dbReference>
<dbReference type="AlphaFoldDB" id="A0AAV4S3H7"/>
<accession>A0AAV4S3H7</accession>
<proteinExistence type="inferred from homology"/>
<evidence type="ECO:0000256" key="6">
    <source>
        <dbReference type="SAM" id="MobiDB-lite"/>
    </source>
</evidence>
<protein>
    <submittedName>
        <fullName evidence="9">G_PROTEIN_RECEP_F1_2 domain-containing protein</fullName>
    </submittedName>
</protein>
<evidence type="ECO:0000256" key="3">
    <source>
        <dbReference type="ARBA" id="ARBA00022692"/>
    </source>
</evidence>
<feature type="compositionally biased region" description="Basic and acidic residues" evidence="6">
    <location>
        <begin position="7"/>
        <end position="17"/>
    </location>
</feature>
<evidence type="ECO:0000259" key="8">
    <source>
        <dbReference type="PROSITE" id="PS50262"/>
    </source>
</evidence>
<dbReference type="PRINTS" id="PR00237">
    <property type="entry name" value="GPCRRHODOPSN"/>
</dbReference>
<feature type="transmembrane region" description="Helical" evidence="7">
    <location>
        <begin position="276"/>
        <end position="295"/>
    </location>
</feature>
<dbReference type="PANTHER" id="PTHR21190:SF1">
    <property type="entry name" value="GH10077P"/>
    <property type="match status" value="1"/>
</dbReference>
<keyword evidence="3 7" id="KW-0812">Transmembrane</keyword>
<evidence type="ECO:0000256" key="1">
    <source>
        <dbReference type="ARBA" id="ARBA00004370"/>
    </source>
</evidence>
<evidence type="ECO:0000313" key="9">
    <source>
        <dbReference type="EMBL" id="GIY27080.1"/>
    </source>
</evidence>
<dbReference type="GO" id="GO:0016020">
    <property type="term" value="C:membrane"/>
    <property type="evidence" value="ECO:0007669"/>
    <property type="project" value="UniProtKB-SubCell"/>
</dbReference>
<keyword evidence="5 7" id="KW-0472">Membrane</keyword>
<evidence type="ECO:0000256" key="4">
    <source>
        <dbReference type="ARBA" id="ARBA00022989"/>
    </source>
</evidence>
<dbReference type="SUPFAM" id="SSF81321">
    <property type="entry name" value="Family A G protein-coupled receptor-like"/>
    <property type="match status" value="1"/>
</dbReference>
<feature type="domain" description="G-protein coupled receptors family 1 profile" evidence="8">
    <location>
        <begin position="230"/>
        <end position="292"/>
    </location>
</feature>